<proteinExistence type="predicted"/>
<feature type="transmembrane region" description="Helical" evidence="2">
    <location>
        <begin position="104"/>
        <end position="123"/>
    </location>
</feature>
<feature type="compositionally biased region" description="Low complexity" evidence="1">
    <location>
        <begin position="209"/>
        <end position="226"/>
    </location>
</feature>
<feature type="region of interest" description="Disordered" evidence="1">
    <location>
        <begin position="200"/>
        <end position="231"/>
    </location>
</feature>
<reference evidence="3 4" key="1">
    <citation type="journal article" date="2015" name="Genome Biol.">
        <title>Comparative genomics of Steinernema reveals deeply conserved gene regulatory networks.</title>
        <authorList>
            <person name="Dillman A.R."/>
            <person name="Macchietto M."/>
            <person name="Porter C.F."/>
            <person name="Rogers A."/>
            <person name="Williams B."/>
            <person name="Antoshechkin I."/>
            <person name="Lee M.M."/>
            <person name="Goodwin Z."/>
            <person name="Lu X."/>
            <person name="Lewis E.E."/>
            <person name="Goodrich-Blair H."/>
            <person name="Stock S.P."/>
            <person name="Adams B.J."/>
            <person name="Sternberg P.W."/>
            <person name="Mortazavi A."/>
        </authorList>
    </citation>
    <scope>NUCLEOTIDE SEQUENCE [LARGE SCALE GENOMIC DNA]</scope>
    <source>
        <strain evidence="3 4">ALL</strain>
    </source>
</reference>
<evidence type="ECO:0000313" key="4">
    <source>
        <dbReference type="Proteomes" id="UP000298663"/>
    </source>
</evidence>
<feature type="transmembrane region" description="Helical" evidence="2">
    <location>
        <begin position="135"/>
        <end position="156"/>
    </location>
</feature>
<sequence>MESGRSGLIRLSPLLPDRSRLRLTTMQQRAAKCLWFLRGCDVALTSVIFVFLLLAWEAPTLCKLPTTLDDSNATTPEALNAFEEGEKANNTTGVKARGEFYDDWFYAVGLLMISSITSVVATFRTFVQHRQTKMSAALTLLSVTMLAFFGIALYSLETRIKANDCAHFPSIWTHNWYLVGALGLVKIFLMGLEMNVIGQQDTDSEQESAEASTEEGTGTTQEASAEPLTYPTKVYKMDETESDSMSAENPSLRGASSHYIWSATNNSNTAATEHFEFQGFGGIKIRSSPSLSSLCSKKSSSSC</sequence>
<dbReference type="AlphaFoldDB" id="A0A4U5M8M9"/>
<keyword evidence="4" id="KW-1185">Reference proteome</keyword>
<keyword evidence="2" id="KW-0812">Transmembrane</keyword>
<reference evidence="3 4" key="2">
    <citation type="journal article" date="2019" name="G3 (Bethesda)">
        <title>Hybrid Assembly of the Genome of the Entomopathogenic Nematode Steinernema carpocapsae Identifies the X-Chromosome.</title>
        <authorList>
            <person name="Serra L."/>
            <person name="Macchietto M."/>
            <person name="Macias-Munoz A."/>
            <person name="McGill C.J."/>
            <person name="Rodriguez I.M."/>
            <person name="Rodriguez B."/>
            <person name="Murad R."/>
            <person name="Mortazavi A."/>
        </authorList>
    </citation>
    <scope>NUCLEOTIDE SEQUENCE [LARGE SCALE GENOMIC DNA]</scope>
    <source>
        <strain evidence="3 4">ALL</strain>
    </source>
</reference>
<gene>
    <name evidence="3" type="ORF">L596_025448</name>
</gene>
<accession>A0A4U5M8M9</accession>
<feature type="transmembrane region" description="Helical" evidence="2">
    <location>
        <begin position="35"/>
        <end position="56"/>
    </location>
</feature>
<keyword evidence="2" id="KW-1133">Transmembrane helix</keyword>
<keyword evidence="2" id="KW-0472">Membrane</keyword>
<protein>
    <submittedName>
        <fullName evidence="3">Uncharacterized protein</fullName>
    </submittedName>
</protein>
<organism evidence="3 4">
    <name type="scientific">Steinernema carpocapsae</name>
    <name type="common">Entomopathogenic nematode</name>
    <dbReference type="NCBI Taxonomy" id="34508"/>
    <lineage>
        <taxon>Eukaryota</taxon>
        <taxon>Metazoa</taxon>
        <taxon>Ecdysozoa</taxon>
        <taxon>Nematoda</taxon>
        <taxon>Chromadorea</taxon>
        <taxon>Rhabditida</taxon>
        <taxon>Tylenchina</taxon>
        <taxon>Panagrolaimomorpha</taxon>
        <taxon>Strongyloidoidea</taxon>
        <taxon>Steinernematidae</taxon>
        <taxon>Steinernema</taxon>
    </lineage>
</organism>
<name>A0A4U5M8M9_STECR</name>
<evidence type="ECO:0000256" key="2">
    <source>
        <dbReference type="SAM" id="Phobius"/>
    </source>
</evidence>
<evidence type="ECO:0000313" key="3">
    <source>
        <dbReference type="EMBL" id="TKR64983.1"/>
    </source>
</evidence>
<evidence type="ECO:0000256" key="1">
    <source>
        <dbReference type="SAM" id="MobiDB-lite"/>
    </source>
</evidence>
<comment type="caution">
    <text evidence="3">The sequence shown here is derived from an EMBL/GenBank/DDBJ whole genome shotgun (WGS) entry which is preliminary data.</text>
</comment>
<dbReference type="Proteomes" id="UP000298663">
    <property type="component" value="Unassembled WGS sequence"/>
</dbReference>
<feature type="transmembrane region" description="Helical" evidence="2">
    <location>
        <begin position="176"/>
        <end position="192"/>
    </location>
</feature>
<dbReference type="EMBL" id="AZBU02000009">
    <property type="protein sequence ID" value="TKR64983.1"/>
    <property type="molecule type" value="Genomic_DNA"/>
</dbReference>